<dbReference type="Proteomes" id="UP001519460">
    <property type="component" value="Unassembled WGS sequence"/>
</dbReference>
<evidence type="ECO:0000313" key="1">
    <source>
        <dbReference type="EMBL" id="KAK7498213.1"/>
    </source>
</evidence>
<comment type="caution">
    <text evidence="1">The sequence shown here is derived from an EMBL/GenBank/DDBJ whole genome shotgun (WGS) entry which is preliminary data.</text>
</comment>
<name>A0ABD0LGG6_9CAEN</name>
<dbReference type="AlphaFoldDB" id="A0ABD0LGG6"/>
<keyword evidence="2" id="KW-1185">Reference proteome</keyword>
<proteinExistence type="predicted"/>
<organism evidence="1 2">
    <name type="scientific">Batillaria attramentaria</name>
    <dbReference type="NCBI Taxonomy" id="370345"/>
    <lineage>
        <taxon>Eukaryota</taxon>
        <taxon>Metazoa</taxon>
        <taxon>Spiralia</taxon>
        <taxon>Lophotrochozoa</taxon>
        <taxon>Mollusca</taxon>
        <taxon>Gastropoda</taxon>
        <taxon>Caenogastropoda</taxon>
        <taxon>Sorbeoconcha</taxon>
        <taxon>Cerithioidea</taxon>
        <taxon>Batillariidae</taxon>
        <taxon>Batillaria</taxon>
    </lineage>
</organism>
<dbReference type="EMBL" id="JACVVK020000052">
    <property type="protein sequence ID" value="KAK7498213.1"/>
    <property type="molecule type" value="Genomic_DNA"/>
</dbReference>
<gene>
    <name evidence="1" type="ORF">BaRGS_00010473</name>
</gene>
<reference evidence="1 2" key="1">
    <citation type="journal article" date="2023" name="Sci. Data">
        <title>Genome assembly of the Korean intertidal mud-creeper Batillaria attramentaria.</title>
        <authorList>
            <person name="Patra A.K."/>
            <person name="Ho P.T."/>
            <person name="Jun S."/>
            <person name="Lee S.J."/>
            <person name="Kim Y."/>
            <person name="Won Y.J."/>
        </authorList>
    </citation>
    <scope>NUCLEOTIDE SEQUENCE [LARGE SCALE GENOMIC DNA]</scope>
    <source>
        <strain evidence="1">Wonlab-2016</strain>
    </source>
</reference>
<evidence type="ECO:0000313" key="2">
    <source>
        <dbReference type="Proteomes" id="UP001519460"/>
    </source>
</evidence>
<accession>A0ABD0LGG6</accession>
<sequence length="143" mass="15811">MDVLKLQRACAMEQWGPASCQLTTAANMATLEPEATRANDDRLNGVLIIHLPQSPPIGRCLPAQQSGAVCQQFAFHWAPPPFACFLPLCLALTRTRCSFPVPPRIHSVPISSFLLHFRRGDINHVSLHRRARCGRVAAPLPIR</sequence>
<protein>
    <submittedName>
        <fullName evidence="1">Uncharacterized protein</fullName>
    </submittedName>
</protein>